<protein>
    <submittedName>
        <fullName evidence="1">Uncharacterized protein</fullName>
    </submittedName>
</protein>
<sequence>MTSFFKFFQNFFFPISLASFLLVIRRYSSFVPDYYARYSHINL</sequence>
<dbReference type="EMBL" id="ACPB03027979">
    <property type="status" value="NOT_ANNOTATED_CDS"/>
    <property type="molecule type" value="Genomic_DNA"/>
</dbReference>
<dbReference type="HOGENOM" id="CLU_220392_0_0_1"/>
<dbReference type="Proteomes" id="UP000015103">
    <property type="component" value="Unassembled WGS sequence"/>
</dbReference>
<evidence type="ECO:0000313" key="1">
    <source>
        <dbReference type="EnsemblMetazoa" id="RPRC004044-PA"/>
    </source>
</evidence>
<dbReference type="InParanoid" id="T1HJ21"/>
<keyword evidence="2" id="KW-1185">Reference proteome</keyword>
<proteinExistence type="predicted"/>
<accession>T1HJ21</accession>
<dbReference type="EnsemblMetazoa" id="RPRC004044-RA">
    <property type="protein sequence ID" value="RPRC004044-PA"/>
    <property type="gene ID" value="RPRC004044"/>
</dbReference>
<name>T1HJ21_RHOPR</name>
<dbReference type="AlphaFoldDB" id="T1HJ21"/>
<evidence type="ECO:0000313" key="2">
    <source>
        <dbReference type="Proteomes" id="UP000015103"/>
    </source>
</evidence>
<reference evidence="1" key="1">
    <citation type="submission" date="2015-05" db="UniProtKB">
        <authorList>
            <consortium name="EnsemblMetazoa"/>
        </authorList>
    </citation>
    <scope>IDENTIFICATION</scope>
</reference>
<dbReference type="VEuPathDB" id="VectorBase:RPRC004044"/>
<organism evidence="1 2">
    <name type="scientific">Rhodnius prolixus</name>
    <name type="common">Triatomid bug</name>
    <dbReference type="NCBI Taxonomy" id="13249"/>
    <lineage>
        <taxon>Eukaryota</taxon>
        <taxon>Metazoa</taxon>
        <taxon>Ecdysozoa</taxon>
        <taxon>Arthropoda</taxon>
        <taxon>Hexapoda</taxon>
        <taxon>Insecta</taxon>
        <taxon>Pterygota</taxon>
        <taxon>Neoptera</taxon>
        <taxon>Paraneoptera</taxon>
        <taxon>Hemiptera</taxon>
        <taxon>Heteroptera</taxon>
        <taxon>Panheteroptera</taxon>
        <taxon>Cimicomorpha</taxon>
        <taxon>Reduviidae</taxon>
        <taxon>Triatominae</taxon>
        <taxon>Rhodnius</taxon>
    </lineage>
</organism>